<evidence type="ECO:0000256" key="4">
    <source>
        <dbReference type="ARBA" id="ARBA00022475"/>
    </source>
</evidence>
<evidence type="ECO:0000313" key="11">
    <source>
        <dbReference type="Proteomes" id="UP000694660"/>
    </source>
</evidence>
<dbReference type="Pfam" id="PF00005">
    <property type="entry name" value="ABC_tran"/>
    <property type="match status" value="2"/>
</dbReference>
<dbReference type="InterPro" id="IPR013563">
    <property type="entry name" value="Oligopep_ABC_C"/>
</dbReference>
<keyword evidence="11" id="KW-1185">Reference proteome</keyword>
<dbReference type="NCBIfam" id="TIGR01727">
    <property type="entry name" value="oligo_HPY"/>
    <property type="match status" value="2"/>
</dbReference>
<feature type="domain" description="ABC transporter" evidence="9">
    <location>
        <begin position="10"/>
        <end position="259"/>
    </location>
</feature>
<dbReference type="InterPro" id="IPR003439">
    <property type="entry name" value="ABC_transporter-like_ATP-bd"/>
</dbReference>
<evidence type="ECO:0000256" key="8">
    <source>
        <dbReference type="SAM" id="MobiDB-lite"/>
    </source>
</evidence>
<dbReference type="NCBIfam" id="NF007739">
    <property type="entry name" value="PRK10419.1"/>
    <property type="match status" value="2"/>
</dbReference>
<dbReference type="Pfam" id="PF08352">
    <property type="entry name" value="oligo_HPY"/>
    <property type="match status" value="2"/>
</dbReference>
<evidence type="ECO:0000259" key="9">
    <source>
        <dbReference type="PROSITE" id="PS50893"/>
    </source>
</evidence>
<accession>A0A944D7U6</accession>
<keyword evidence="4" id="KW-1003">Cell membrane</keyword>
<dbReference type="InterPro" id="IPR050388">
    <property type="entry name" value="ABC_Ni/Peptide_Import"/>
</dbReference>
<evidence type="ECO:0000256" key="3">
    <source>
        <dbReference type="ARBA" id="ARBA00022448"/>
    </source>
</evidence>
<organism evidence="10 11">
    <name type="scientific">Denitromonas iodatirespirans</name>
    <dbReference type="NCBI Taxonomy" id="2795389"/>
    <lineage>
        <taxon>Bacteria</taxon>
        <taxon>Pseudomonadati</taxon>
        <taxon>Pseudomonadota</taxon>
        <taxon>Betaproteobacteria</taxon>
        <taxon>Rhodocyclales</taxon>
        <taxon>Zoogloeaceae</taxon>
        <taxon>Denitromonas</taxon>
    </lineage>
</organism>
<dbReference type="GO" id="GO:0005524">
    <property type="term" value="F:ATP binding"/>
    <property type="evidence" value="ECO:0007669"/>
    <property type="project" value="UniProtKB-KW"/>
</dbReference>
<evidence type="ECO:0000256" key="5">
    <source>
        <dbReference type="ARBA" id="ARBA00022741"/>
    </source>
</evidence>
<evidence type="ECO:0000256" key="2">
    <source>
        <dbReference type="ARBA" id="ARBA00005417"/>
    </source>
</evidence>
<dbReference type="SMART" id="SM00382">
    <property type="entry name" value="AAA"/>
    <property type="match status" value="2"/>
</dbReference>
<dbReference type="RefSeq" id="WP_214359887.1">
    <property type="nucleotide sequence ID" value="NZ_JAEKFT010000003.1"/>
</dbReference>
<sequence length="687" mass="74514">MTSAERTELLTVDTLTVEIDAERAVRPVDAVNLSISPGKTLALLGESGCGKSMTALALMRLLPTAGRIADGRVRYHGADLLALPEADMRRVRGGGMAMIFQEPATSLNPVMTVFHQIEEVLVRHRGLTGAKARTEATRLLAAVGIPDAERRLDEYPFQFSGGMKQRAMIAMALAGDPDLLIADEPTTALDVTLQAQVLDLLASLQASRQMGMLLITHDLGVVARMAHSVAVMYAGELIETGAREAFFAAPLHPYSRKLFAALPTPAGRRQPLETLAGMVPRLDQRFAGCRFAPRCPSEMPHCATRIPPWFEVEGRQVRCHLYDPALAKATAAPPVATPKAADEARPEAAEPLLEVADLRVYFPVRKGVLKRVSGYVKAVDGIRLSLTPGRTLALVGESGCGKTTAGKALMQLVRPTGGSVRLAGVEQVGRHGRALRELRRQVQMVFQDPFASLNPRMRVGEILDEGMAALKIGGDLRARSERIDALLNRVGLDPAMRDRYPHAFSGGQRQRVALARALAVSPKVIVCDEPTSALDVSVQAQILNLMRDVQRSEGIAYLFITHNIAVVDYLADEVAVMYLGRIVEQGAREQVLSRPRHPYTAALLEAVLTIDPEASKATPPSVRAAGADHEPQAEIPLPSPLNPPSGCHFHPRCPRADARCREQYPDETTHADGSFVRCFHPLSHGVR</sequence>
<keyword evidence="3" id="KW-0813">Transport</keyword>
<keyword evidence="6 10" id="KW-0067">ATP-binding</keyword>
<dbReference type="Proteomes" id="UP000694660">
    <property type="component" value="Unassembled WGS sequence"/>
</dbReference>
<dbReference type="PANTHER" id="PTHR43297:SF2">
    <property type="entry name" value="DIPEPTIDE TRANSPORT ATP-BINDING PROTEIN DPPD"/>
    <property type="match status" value="1"/>
</dbReference>
<proteinExistence type="inferred from homology"/>
<protein>
    <submittedName>
        <fullName evidence="10">ABC transporter ATP-binding protein</fullName>
    </submittedName>
</protein>
<dbReference type="PROSITE" id="PS50893">
    <property type="entry name" value="ABC_TRANSPORTER_2"/>
    <property type="match status" value="2"/>
</dbReference>
<dbReference type="GO" id="GO:0005886">
    <property type="term" value="C:plasma membrane"/>
    <property type="evidence" value="ECO:0007669"/>
    <property type="project" value="UniProtKB-SubCell"/>
</dbReference>
<evidence type="ECO:0000256" key="6">
    <source>
        <dbReference type="ARBA" id="ARBA00022840"/>
    </source>
</evidence>
<dbReference type="InterPro" id="IPR017871">
    <property type="entry name" value="ABC_transporter-like_CS"/>
</dbReference>
<keyword evidence="5" id="KW-0547">Nucleotide-binding</keyword>
<evidence type="ECO:0000256" key="1">
    <source>
        <dbReference type="ARBA" id="ARBA00004417"/>
    </source>
</evidence>
<dbReference type="EMBL" id="JAEKFT010000003">
    <property type="protein sequence ID" value="MBT0960121.1"/>
    <property type="molecule type" value="Genomic_DNA"/>
</dbReference>
<dbReference type="GO" id="GO:0015833">
    <property type="term" value="P:peptide transport"/>
    <property type="evidence" value="ECO:0007669"/>
    <property type="project" value="InterPro"/>
</dbReference>
<evidence type="ECO:0000313" key="10">
    <source>
        <dbReference type="EMBL" id="MBT0960121.1"/>
    </source>
</evidence>
<name>A0A944D7U6_DENI1</name>
<dbReference type="PANTHER" id="PTHR43297">
    <property type="entry name" value="OLIGOPEPTIDE TRANSPORT ATP-BINDING PROTEIN APPD"/>
    <property type="match status" value="1"/>
</dbReference>
<dbReference type="CDD" id="cd03257">
    <property type="entry name" value="ABC_NikE_OppD_transporters"/>
    <property type="match status" value="2"/>
</dbReference>
<evidence type="ECO:0000256" key="7">
    <source>
        <dbReference type="ARBA" id="ARBA00023136"/>
    </source>
</evidence>
<dbReference type="Gene3D" id="3.40.50.300">
    <property type="entry name" value="P-loop containing nucleotide triphosphate hydrolases"/>
    <property type="match status" value="2"/>
</dbReference>
<comment type="caution">
    <text evidence="10">The sequence shown here is derived from an EMBL/GenBank/DDBJ whole genome shotgun (WGS) entry which is preliminary data.</text>
</comment>
<feature type="domain" description="ABC transporter" evidence="9">
    <location>
        <begin position="364"/>
        <end position="604"/>
    </location>
</feature>
<feature type="region of interest" description="Disordered" evidence="8">
    <location>
        <begin position="615"/>
        <end position="642"/>
    </location>
</feature>
<dbReference type="FunFam" id="3.40.50.300:FF:000016">
    <property type="entry name" value="Oligopeptide ABC transporter ATP-binding component"/>
    <property type="match status" value="2"/>
</dbReference>
<dbReference type="InterPro" id="IPR027417">
    <property type="entry name" value="P-loop_NTPase"/>
</dbReference>
<dbReference type="PROSITE" id="PS00211">
    <property type="entry name" value="ABC_TRANSPORTER_1"/>
    <property type="match status" value="2"/>
</dbReference>
<dbReference type="AlphaFoldDB" id="A0A944D7U6"/>
<dbReference type="NCBIfam" id="NF008453">
    <property type="entry name" value="PRK11308.1"/>
    <property type="match status" value="2"/>
</dbReference>
<dbReference type="GO" id="GO:0055085">
    <property type="term" value="P:transmembrane transport"/>
    <property type="evidence" value="ECO:0007669"/>
    <property type="project" value="UniProtKB-ARBA"/>
</dbReference>
<dbReference type="InterPro" id="IPR003593">
    <property type="entry name" value="AAA+_ATPase"/>
</dbReference>
<comment type="similarity">
    <text evidence="2">Belongs to the ABC transporter superfamily.</text>
</comment>
<dbReference type="GO" id="GO:0016887">
    <property type="term" value="F:ATP hydrolysis activity"/>
    <property type="evidence" value="ECO:0007669"/>
    <property type="project" value="InterPro"/>
</dbReference>
<keyword evidence="7" id="KW-0472">Membrane</keyword>
<gene>
    <name evidence="10" type="ORF">I8J34_02945</name>
</gene>
<reference evidence="11" key="1">
    <citation type="journal article" date="2022" name="ISME J.">
        <title>Genetic and phylogenetic analysis of dissimilatory iodate-reducing bacteria identifies potential niches across the world's oceans.</title>
        <authorList>
            <person name="Reyes-Umana V."/>
            <person name="Henning Z."/>
            <person name="Lee K."/>
            <person name="Barnum T.P."/>
            <person name="Coates J.D."/>
        </authorList>
    </citation>
    <scope>NUCLEOTIDE SEQUENCE [LARGE SCALE GENOMIC DNA]</scope>
    <source>
        <strain evidence="11">IR12</strain>
    </source>
</reference>
<comment type="subcellular location">
    <subcellularLocation>
        <location evidence="1">Cell inner membrane</location>
        <topology evidence="1">Peripheral membrane protein</topology>
    </subcellularLocation>
</comment>
<dbReference type="SUPFAM" id="SSF52540">
    <property type="entry name" value="P-loop containing nucleoside triphosphate hydrolases"/>
    <property type="match status" value="2"/>
</dbReference>